<feature type="region of interest" description="Disordered" evidence="2">
    <location>
        <begin position="365"/>
        <end position="385"/>
    </location>
</feature>
<feature type="coiled-coil region" evidence="1">
    <location>
        <begin position="240"/>
        <end position="267"/>
    </location>
</feature>
<dbReference type="EMBL" id="BK015261">
    <property type="protein sequence ID" value="DAD98388.1"/>
    <property type="molecule type" value="Genomic_DNA"/>
</dbReference>
<feature type="compositionally biased region" description="Basic and acidic residues" evidence="2">
    <location>
        <begin position="43"/>
        <end position="58"/>
    </location>
</feature>
<evidence type="ECO:0000256" key="1">
    <source>
        <dbReference type="SAM" id="Coils"/>
    </source>
</evidence>
<feature type="compositionally biased region" description="Acidic residues" evidence="2">
    <location>
        <begin position="21"/>
        <end position="41"/>
    </location>
</feature>
<accession>A0A8S5NVI6</accession>
<sequence length="397" mass="44914">MEALSFDNILGENEIETLFVDPEDNEVVDEPTKTEEEEVIDTPDSKDNKPKEKNKTTEVVDPETLFEEETPESVGSGKDKEGKEDTVTDEGSDGTSPNDNFYSSIANALAVDGIFPNLDDETVKKAVDAETFSDLIEAEVNARFDEKQQRISKALENGVEPTDIKKYESTLDYINKITDAAIAEESEKGEQLRYNLIYQDFLNKGMSADKAKKYTDRTINAGTDVEDAKEALQSNKEYFSGEYNRLLQEAQQQADENRAERSKQAKQLQTSLLKDKNLFGDMEISNDIRKKAFETVSKPVYKDPETGDYLTALQKYEIEHRADFLKYTGLIFAMTNGFKDFDSFAKGKVKKEMRKGLRDLEKTLNNTSRTKDGNLRMVTNQKDDPDSFIGKGMKLDL</sequence>
<feature type="region of interest" description="Disordered" evidence="2">
    <location>
        <begin position="18"/>
        <end position="100"/>
    </location>
</feature>
<name>A0A8S5NVI6_9CAUD</name>
<keyword evidence="1" id="KW-0175">Coiled coil</keyword>
<evidence type="ECO:0000256" key="2">
    <source>
        <dbReference type="SAM" id="MobiDB-lite"/>
    </source>
</evidence>
<feature type="compositionally biased region" description="Basic and acidic residues" evidence="2">
    <location>
        <begin position="77"/>
        <end position="86"/>
    </location>
</feature>
<protein>
    <submittedName>
        <fullName evidence="3">Uncharacterized protein</fullName>
    </submittedName>
</protein>
<reference evidence="3" key="1">
    <citation type="journal article" date="2021" name="Proc. Natl. Acad. Sci. U.S.A.">
        <title>A Catalog of Tens of Thousands of Viruses from Human Metagenomes Reveals Hidden Associations with Chronic Diseases.</title>
        <authorList>
            <person name="Tisza M.J."/>
            <person name="Buck C.B."/>
        </authorList>
    </citation>
    <scope>NUCLEOTIDE SEQUENCE</scope>
    <source>
        <strain evidence="3">CtWDt29</strain>
    </source>
</reference>
<organism evidence="3">
    <name type="scientific">CrAss-like virus sp. ctWDt29</name>
    <dbReference type="NCBI Taxonomy" id="2825836"/>
    <lineage>
        <taxon>Viruses</taxon>
        <taxon>Duplodnaviria</taxon>
        <taxon>Heunggongvirae</taxon>
        <taxon>Uroviricota</taxon>
        <taxon>Caudoviricetes</taxon>
        <taxon>Crassvirales</taxon>
    </lineage>
</organism>
<feature type="compositionally biased region" description="Acidic residues" evidence="2">
    <location>
        <begin position="60"/>
        <end position="71"/>
    </location>
</feature>
<proteinExistence type="predicted"/>
<evidence type="ECO:0000313" key="3">
    <source>
        <dbReference type="EMBL" id="DAD98388.1"/>
    </source>
</evidence>